<sequence length="177" mass="18662">MSGSPTCFDLLDVHVVAGRADAEAVRWADGSWTYARLLEEVAAFGGVLRHCGVTPGDRVDLLLPESVELVVAVLACARIGAEHTYGAGEAAVLVTDSRAGGQDAPVVLVKQRPGAARELVEGRDYDWDVVLRAGRTDPAPQAEGAVVTPYDERTRALLAPLLEGTTLSLDPARPPVP</sequence>
<dbReference type="InterPro" id="IPR042099">
    <property type="entry name" value="ANL_N_sf"/>
</dbReference>
<keyword evidence="4" id="KW-1185">Reference proteome</keyword>
<dbReference type="EMBL" id="JBHUGD010000003">
    <property type="protein sequence ID" value="MFD1946794.1"/>
    <property type="molecule type" value="Genomic_DNA"/>
</dbReference>
<evidence type="ECO:0000259" key="2">
    <source>
        <dbReference type="Pfam" id="PF00501"/>
    </source>
</evidence>
<dbReference type="Proteomes" id="UP001597351">
    <property type="component" value="Unassembled WGS sequence"/>
</dbReference>
<accession>A0ABW4TM52</accession>
<dbReference type="Pfam" id="PF00501">
    <property type="entry name" value="AMP-binding"/>
    <property type="match status" value="1"/>
</dbReference>
<name>A0ABW4TM52_9ACTN</name>
<dbReference type="PANTHER" id="PTHR24095">
    <property type="entry name" value="ACETYL-COENZYME A SYNTHETASE"/>
    <property type="match status" value="1"/>
</dbReference>
<dbReference type="SUPFAM" id="SSF56801">
    <property type="entry name" value="Acetyl-CoA synthetase-like"/>
    <property type="match status" value="1"/>
</dbReference>
<dbReference type="Gene3D" id="3.40.50.12780">
    <property type="entry name" value="N-terminal domain of ligase-like"/>
    <property type="match status" value="1"/>
</dbReference>
<gene>
    <name evidence="3" type="ORF">ACFSDE_08320</name>
</gene>
<protein>
    <submittedName>
        <fullName evidence="3">AMP-binding protein</fullName>
    </submittedName>
</protein>
<keyword evidence="1" id="KW-0007">Acetylation</keyword>
<evidence type="ECO:0000313" key="4">
    <source>
        <dbReference type="Proteomes" id="UP001597351"/>
    </source>
</evidence>
<evidence type="ECO:0000313" key="3">
    <source>
        <dbReference type="EMBL" id="MFD1946794.1"/>
    </source>
</evidence>
<evidence type="ECO:0000256" key="1">
    <source>
        <dbReference type="ARBA" id="ARBA00022990"/>
    </source>
</evidence>
<dbReference type="RefSeq" id="WP_343917278.1">
    <property type="nucleotide sequence ID" value="NZ_BAAAJT010000002.1"/>
</dbReference>
<organism evidence="3 4">
    <name type="scientific">Nocardioides aestuarii</name>
    <dbReference type="NCBI Taxonomy" id="252231"/>
    <lineage>
        <taxon>Bacteria</taxon>
        <taxon>Bacillati</taxon>
        <taxon>Actinomycetota</taxon>
        <taxon>Actinomycetes</taxon>
        <taxon>Propionibacteriales</taxon>
        <taxon>Nocardioidaceae</taxon>
        <taxon>Nocardioides</taxon>
    </lineage>
</organism>
<comment type="caution">
    <text evidence="3">The sequence shown here is derived from an EMBL/GenBank/DDBJ whole genome shotgun (WGS) entry which is preliminary data.</text>
</comment>
<reference evidence="4" key="1">
    <citation type="journal article" date="2019" name="Int. J. Syst. Evol. Microbiol.">
        <title>The Global Catalogue of Microorganisms (GCM) 10K type strain sequencing project: providing services to taxonomists for standard genome sequencing and annotation.</title>
        <authorList>
            <consortium name="The Broad Institute Genomics Platform"/>
            <consortium name="The Broad Institute Genome Sequencing Center for Infectious Disease"/>
            <person name="Wu L."/>
            <person name="Ma J."/>
        </authorList>
    </citation>
    <scope>NUCLEOTIDE SEQUENCE [LARGE SCALE GENOMIC DNA]</scope>
    <source>
        <strain evidence="4">CGMCC 1.12477</strain>
    </source>
</reference>
<dbReference type="InterPro" id="IPR000873">
    <property type="entry name" value="AMP-dep_synth/lig_dom"/>
</dbReference>
<dbReference type="PANTHER" id="PTHR24095:SF14">
    <property type="entry name" value="ACETYL-COENZYME A SYNTHETASE 1"/>
    <property type="match status" value="1"/>
</dbReference>
<proteinExistence type="predicted"/>
<feature type="domain" description="AMP-dependent synthetase/ligase" evidence="2">
    <location>
        <begin position="16"/>
        <end position="83"/>
    </location>
</feature>